<evidence type="ECO:0000256" key="4">
    <source>
        <dbReference type="ARBA" id="ARBA00022519"/>
    </source>
</evidence>
<dbReference type="Proteomes" id="UP000509367">
    <property type="component" value="Chromosome"/>
</dbReference>
<dbReference type="EMBL" id="CP054836">
    <property type="protein sequence ID" value="QKV17294.1"/>
    <property type="molecule type" value="Genomic_DNA"/>
</dbReference>
<keyword evidence="7 9" id="KW-0472">Membrane</keyword>
<feature type="transmembrane region" description="Helical" evidence="9">
    <location>
        <begin position="53"/>
        <end position="71"/>
    </location>
</feature>
<organism evidence="11 12">
    <name type="scientific">Oricola thermophila</name>
    <dbReference type="NCBI Taxonomy" id="2742145"/>
    <lineage>
        <taxon>Bacteria</taxon>
        <taxon>Pseudomonadati</taxon>
        <taxon>Pseudomonadota</taxon>
        <taxon>Alphaproteobacteria</taxon>
        <taxon>Hyphomicrobiales</taxon>
        <taxon>Ahrensiaceae</taxon>
        <taxon>Oricola</taxon>
    </lineage>
</organism>
<evidence type="ECO:0000313" key="11">
    <source>
        <dbReference type="EMBL" id="QKV17294.1"/>
    </source>
</evidence>
<dbReference type="AlphaFoldDB" id="A0A6N1V8N6"/>
<evidence type="ECO:0000256" key="7">
    <source>
        <dbReference type="ARBA" id="ARBA00023136"/>
    </source>
</evidence>
<reference evidence="11 12" key="1">
    <citation type="submission" date="2020-06" db="EMBL/GenBank/DDBJ databases">
        <title>Oricola thermophila sp. nov. isolated from a tidal sediments.</title>
        <authorList>
            <person name="Kwon K.K."/>
            <person name="Yang S.-H."/>
            <person name="Park M.-J."/>
        </authorList>
    </citation>
    <scope>NUCLEOTIDE SEQUENCE [LARGE SCALE GENOMIC DNA]</scope>
    <source>
        <strain evidence="11 12">MEBiC13590</strain>
    </source>
</reference>
<keyword evidence="2 9" id="KW-0813">Transport</keyword>
<dbReference type="GO" id="GO:0022857">
    <property type="term" value="F:transmembrane transporter activity"/>
    <property type="evidence" value="ECO:0007669"/>
    <property type="project" value="UniProtKB-UniRule"/>
</dbReference>
<dbReference type="KEGG" id="orm:HTY61_01850"/>
<protein>
    <recommendedName>
        <fullName evidence="9">TRAP transporter small permease protein</fullName>
    </recommendedName>
</protein>
<dbReference type="PANTHER" id="PTHR35011:SF2">
    <property type="entry name" value="2,3-DIKETO-L-GULONATE TRAP TRANSPORTER SMALL PERMEASE PROTEIN YIAM"/>
    <property type="match status" value="1"/>
</dbReference>
<keyword evidence="3" id="KW-1003">Cell membrane</keyword>
<dbReference type="Pfam" id="PF04290">
    <property type="entry name" value="DctQ"/>
    <property type="match status" value="1"/>
</dbReference>
<comment type="subunit">
    <text evidence="9">The complex comprises the extracytoplasmic solute receptor protein and the two transmembrane proteins.</text>
</comment>
<evidence type="ECO:0000313" key="12">
    <source>
        <dbReference type="Proteomes" id="UP000509367"/>
    </source>
</evidence>
<accession>A0A6N1V8N6</accession>
<dbReference type="GO" id="GO:0015740">
    <property type="term" value="P:C4-dicarboxylate transport"/>
    <property type="evidence" value="ECO:0007669"/>
    <property type="project" value="TreeGrafter"/>
</dbReference>
<comment type="function">
    <text evidence="9">Part of the tripartite ATP-independent periplasmic (TRAP) transport system.</text>
</comment>
<feature type="transmembrane region" description="Helical" evidence="9">
    <location>
        <begin position="12"/>
        <end position="33"/>
    </location>
</feature>
<feature type="domain" description="Tripartite ATP-independent periplasmic transporters DctQ component" evidence="10">
    <location>
        <begin position="28"/>
        <end position="156"/>
    </location>
</feature>
<dbReference type="RefSeq" id="WP_175275190.1">
    <property type="nucleotide sequence ID" value="NZ_CP054836.1"/>
</dbReference>
<keyword evidence="6 9" id="KW-1133">Transmembrane helix</keyword>
<keyword evidence="5 9" id="KW-0812">Transmembrane</keyword>
<evidence type="ECO:0000256" key="1">
    <source>
        <dbReference type="ARBA" id="ARBA00004429"/>
    </source>
</evidence>
<dbReference type="PANTHER" id="PTHR35011">
    <property type="entry name" value="2,3-DIKETO-L-GULONATE TRAP TRANSPORTER SMALL PERMEASE PROTEIN YIAM"/>
    <property type="match status" value="1"/>
</dbReference>
<evidence type="ECO:0000256" key="9">
    <source>
        <dbReference type="RuleBase" id="RU369079"/>
    </source>
</evidence>
<dbReference type="InterPro" id="IPR055348">
    <property type="entry name" value="DctQ"/>
</dbReference>
<dbReference type="GO" id="GO:0005886">
    <property type="term" value="C:plasma membrane"/>
    <property type="evidence" value="ECO:0007669"/>
    <property type="project" value="UniProtKB-SubCell"/>
</dbReference>
<dbReference type="InterPro" id="IPR007387">
    <property type="entry name" value="TRAP_DctQ"/>
</dbReference>
<gene>
    <name evidence="11" type="ORF">HTY61_01850</name>
</gene>
<comment type="subcellular location">
    <subcellularLocation>
        <location evidence="1 9">Cell inner membrane</location>
        <topology evidence="1 9">Multi-pass membrane protein</topology>
    </subcellularLocation>
</comment>
<evidence type="ECO:0000256" key="8">
    <source>
        <dbReference type="ARBA" id="ARBA00038436"/>
    </source>
</evidence>
<evidence type="ECO:0000256" key="5">
    <source>
        <dbReference type="ARBA" id="ARBA00022692"/>
    </source>
</evidence>
<proteinExistence type="inferred from homology"/>
<evidence type="ECO:0000259" key="10">
    <source>
        <dbReference type="Pfam" id="PF04290"/>
    </source>
</evidence>
<evidence type="ECO:0000256" key="2">
    <source>
        <dbReference type="ARBA" id="ARBA00022448"/>
    </source>
</evidence>
<name>A0A6N1V8N6_9HYPH</name>
<evidence type="ECO:0000256" key="6">
    <source>
        <dbReference type="ARBA" id="ARBA00022989"/>
    </source>
</evidence>
<feature type="transmembrane region" description="Helical" evidence="9">
    <location>
        <begin position="92"/>
        <end position="112"/>
    </location>
</feature>
<keyword evidence="4 9" id="KW-0997">Cell inner membrane</keyword>
<evidence type="ECO:0000256" key="3">
    <source>
        <dbReference type="ARBA" id="ARBA00022475"/>
    </source>
</evidence>
<sequence length="170" mass="18482">MRSLLWKWADRLIGLSAIVGTIGLLVGVVVVLVDVVGREFHMPLTGAQDISQMAMVTMVFGGMAIADRLSAHIAVDVFEGVFPPVINRVTQIIAPIVGAVVFLILARAMWEAAALSRMLNLATNIIFLPKAWFQYMAVVMSVITALAMILRAVDAILGCPRSEYEADTKR</sequence>
<feature type="transmembrane region" description="Helical" evidence="9">
    <location>
        <begin position="132"/>
        <end position="153"/>
    </location>
</feature>
<comment type="similarity">
    <text evidence="8 9">Belongs to the TRAP transporter small permease family.</text>
</comment>
<keyword evidence="12" id="KW-1185">Reference proteome</keyword>